<evidence type="ECO:0000313" key="4">
    <source>
        <dbReference type="Proteomes" id="UP000183040"/>
    </source>
</evidence>
<dbReference type="Proteomes" id="UP000435059">
    <property type="component" value="Unassembled WGS sequence"/>
</dbReference>
<dbReference type="GeneID" id="93407089"/>
<name>A0A1H4DE91_9BACE</name>
<protein>
    <submittedName>
        <fullName evidence="2">DUF1266 domain-containing protein</fullName>
    </submittedName>
</protein>
<proteinExistence type="predicted"/>
<dbReference type="InterPro" id="IPR009677">
    <property type="entry name" value="DUF1266"/>
</dbReference>
<evidence type="ECO:0000313" key="2">
    <source>
        <dbReference type="EMBL" id="KAB6078647.1"/>
    </source>
</evidence>
<keyword evidence="5" id="KW-1185">Reference proteome</keyword>
<evidence type="ECO:0000313" key="5">
    <source>
        <dbReference type="Proteomes" id="UP000435059"/>
    </source>
</evidence>
<gene>
    <name evidence="2" type="ORF">GA574_29250</name>
    <name evidence="3" type="ORF">SAMN04487924_11148</name>
</gene>
<sequence>MDMTSLWGRLAKLQSFFQDGLNVDENSHLPEADLRKISLGNLYVYQQQGVLNTFETGVTPSVRKVILGEYFGITDRDSAIETLNWLSQAPSQTMFHYAYTAFLQGGGNISRKWLNENEELKEHTDFRNDCLEKLETMEEKYPDIEQAGIVVSKEEMGKLGVLAWDAGRLNFISRLCLEQEYIVKEECMQCINAAYEMTKEVYTNWKDYAYSYVLGRTLSMGTTNMIGLAEDLLTDTKSPWTYIKW</sequence>
<dbReference type="RefSeq" id="WP_008144975.1">
    <property type="nucleotide sequence ID" value="NZ_FNRP01000011.1"/>
</dbReference>
<evidence type="ECO:0000259" key="1">
    <source>
        <dbReference type="Pfam" id="PF06889"/>
    </source>
</evidence>
<dbReference type="EMBL" id="WDES01000110">
    <property type="protein sequence ID" value="KAB6078647.1"/>
    <property type="molecule type" value="Genomic_DNA"/>
</dbReference>
<feature type="domain" description="DUF1266" evidence="1">
    <location>
        <begin position="67"/>
        <end position="245"/>
    </location>
</feature>
<organism evidence="3 4">
    <name type="scientific">Bacteroides xylanisolvens</name>
    <dbReference type="NCBI Taxonomy" id="371601"/>
    <lineage>
        <taxon>Bacteria</taxon>
        <taxon>Pseudomonadati</taxon>
        <taxon>Bacteroidota</taxon>
        <taxon>Bacteroidia</taxon>
        <taxon>Bacteroidales</taxon>
        <taxon>Bacteroidaceae</taxon>
        <taxon>Bacteroides</taxon>
    </lineage>
</organism>
<dbReference type="Pfam" id="PF06889">
    <property type="entry name" value="DUF1266"/>
    <property type="match status" value="1"/>
</dbReference>
<reference evidence="2 5" key="2">
    <citation type="journal article" date="2019" name="Nat. Med.">
        <title>A library of human gut bacterial isolates paired with longitudinal multiomics data enables mechanistic microbiome research.</title>
        <authorList>
            <person name="Poyet M."/>
            <person name="Groussin M."/>
            <person name="Gibbons S.M."/>
            <person name="Avila-Pacheco J."/>
            <person name="Jiang X."/>
            <person name="Kearney S.M."/>
            <person name="Perrotta A.R."/>
            <person name="Berdy B."/>
            <person name="Zhao S."/>
            <person name="Lieberman T.D."/>
            <person name="Swanson P.K."/>
            <person name="Smith M."/>
            <person name="Roesemann S."/>
            <person name="Alexander J.E."/>
            <person name="Rich S.A."/>
            <person name="Livny J."/>
            <person name="Vlamakis H."/>
            <person name="Clish C."/>
            <person name="Bullock K."/>
            <person name="Deik A."/>
            <person name="Scott J."/>
            <person name="Pierce K.A."/>
            <person name="Xavier R.J."/>
            <person name="Alm E.J."/>
        </authorList>
    </citation>
    <scope>NUCLEOTIDE SEQUENCE [LARGE SCALE GENOMIC DNA]</scope>
    <source>
        <strain evidence="2 5">BIOML-A74</strain>
    </source>
</reference>
<reference evidence="3 4" key="1">
    <citation type="submission" date="2016-10" db="EMBL/GenBank/DDBJ databases">
        <authorList>
            <person name="de Groot N.N."/>
        </authorList>
    </citation>
    <scope>NUCLEOTIDE SEQUENCE [LARGE SCALE GENOMIC DNA]</scope>
    <source>
        <strain evidence="3 4">NLAE-zl-G339</strain>
    </source>
</reference>
<dbReference type="AlphaFoldDB" id="A0A1H4DE91"/>
<accession>A0A1H4DE91</accession>
<evidence type="ECO:0000313" key="3">
    <source>
        <dbReference type="EMBL" id="SEA70816.1"/>
    </source>
</evidence>
<dbReference type="EMBL" id="FNRP01000011">
    <property type="protein sequence ID" value="SEA70816.1"/>
    <property type="molecule type" value="Genomic_DNA"/>
</dbReference>
<dbReference type="Proteomes" id="UP000183040">
    <property type="component" value="Unassembled WGS sequence"/>
</dbReference>